<sequence length="372" mass="40399">MTFAGTFPSSAILLLLVLWAEAQPVKGLMRAGNATATGAAEMCMCYHGRVFDAEARLVDKAPVAVYLDEAVLLPGTAGAAPSPAPWRVPSPTPEHHRAPRPILADARATTRGAAPAHKKGLSWRAKAWVLAVSMLIVVFLSRPETFPVSRGNGDSPLDGDGEFFYCAICMETVPDILKFSVGSCGHEFCLSCVAQYVAAKLGENSARVECPDPGCGGMGAVEPESCRGIISPDLLDKWGFLLCESVLGADKVYCPYRECSAPLLTEGEAGAIAQAECPHCHRLFCARCAVPWHAGIDCSEFQQLGQDERGRDDLLLRRLAGRQSWQRCPKCRMYVEKSEGCNYIKCRCGYSFCYRCASKVSAQTHYCNKCKR</sequence>
<dbReference type="EnsemblPlants" id="AVESA.00010b.r2.3CG0470630.1">
    <property type="protein sequence ID" value="AVESA.00010b.r2.3CG0470630.1.CDS"/>
    <property type="gene ID" value="AVESA.00010b.r2.3CG0470630"/>
</dbReference>
<accession>A0ACD5VNX9</accession>
<reference evidence="1" key="1">
    <citation type="submission" date="2021-05" db="EMBL/GenBank/DDBJ databases">
        <authorList>
            <person name="Scholz U."/>
            <person name="Mascher M."/>
            <person name="Fiebig A."/>
        </authorList>
    </citation>
    <scope>NUCLEOTIDE SEQUENCE [LARGE SCALE GENOMIC DNA]</scope>
</reference>
<proteinExistence type="predicted"/>
<keyword evidence="2" id="KW-1185">Reference proteome</keyword>
<dbReference type="Proteomes" id="UP001732700">
    <property type="component" value="Chromosome 3C"/>
</dbReference>
<evidence type="ECO:0000313" key="2">
    <source>
        <dbReference type="Proteomes" id="UP001732700"/>
    </source>
</evidence>
<evidence type="ECO:0000313" key="1">
    <source>
        <dbReference type="EnsemblPlants" id="AVESA.00010b.r2.3CG0470630.1.CDS"/>
    </source>
</evidence>
<reference evidence="1" key="2">
    <citation type="submission" date="2025-09" db="UniProtKB">
        <authorList>
            <consortium name="EnsemblPlants"/>
        </authorList>
    </citation>
    <scope>IDENTIFICATION</scope>
</reference>
<name>A0ACD5VNX9_AVESA</name>
<organism evidence="1 2">
    <name type="scientific">Avena sativa</name>
    <name type="common">Oat</name>
    <dbReference type="NCBI Taxonomy" id="4498"/>
    <lineage>
        <taxon>Eukaryota</taxon>
        <taxon>Viridiplantae</taxon>
        <taxon>Streptophyta</taxon>
        <taxon>Embryophyta</taxon>
        <taxon>Tracheophyta</taxon>
        <taxon>Spermatophyta</taxon>
        <taxon>Magnoliopsida</taxon>
        <taxon>Liliopsida</taxon>
        <taxon>Poales</taxon>
        <taxon>Poaceae</taxon>
        <taxon>BOP clade</taxon>
        <taxon>Pooideae</taxon>
        <taxon>Poodae</taxon>
        <taxon>Poeae</taxon>
        <taxon>Poeae Chloroplast Group 1 (Aveneae type)</taxon>
        <taxon>Aveninae</taxon>
        <taxon>Avena</taxon>
    </lineage>
</organism>
<protein>
    <submittedName>
        <fullName evidence="1">Uncharacterized protein</fullName>
    </submittedName>
</protein>